<comment type="caution">
    <text evidence="1">The sequence shown here is derived from an EMBL/GenBank/DDBJ whole genome shotgun (WGS) entry which is preliminary data.</text>
</comment>
<name>A0A9W8Z8U5_9PLEO</name>
<organism evidence="1 2">
    <name type="scientific">Didymella pomorum</name>
    <dbReference type="NCBI Taxonomy" id="749634"/>
    <lineage>
        <taxon>Eukaryota</taxon>
        <taxon>Fungi</taxon>
        <taxon>Dikarya</taxon>
        <taxon>Ascomycota</taxon>
        <taxon>Pezizomycotina</taxon>
        <taxon>Dothideomycetes</taxon>
        <taxon>Pleosporomycetidae</taxon>
        <taxon>Pleosporales</taxon>
        <taxon>Pleosporineae</taxon>
        <taxon>Didymellaceae</taxon>
        <taxon>Didymella</taxon>
    </lineage>
</organism>
<dbReference type="AlphaFoldDB" id="A0A9W8Z8U5"/>
<keyword evidence="2" id="KW-1185">Reference proteome</keyword>
<proteinExistence type="predicted"/>
<sequence>MPKSVKLAVQIVDTMQDEVLMHANRVRFIVQLASHGRVPEVVALESVLAPFMIEKDPVLQRLPPFNSS</sequence>
<dbReference type="EMBL" id="JAPEVA010000084">
    <property type="protein sequence ID" value="KAJ4400716.1"/>
    <property type="molecule type" value="Genomic_DNA"/>
</dbReference>
<accession>A0A9W8Z8U5</accession>
<reference evidence="1" key="1">
    <citation type="submission" date="2022-10" db="EMBL/GenBank/DDBJ databases">
        <title>Tapping the CABI collections for fungal endophytes: first genome assemblies for Collariella, Neodidymelliopsis, Ascochyta clinopodiicola, Didymella pomorum, Didymosphaeria variabile, Neocosmospora piperis and Neocucurbitaria cava.</title>
        <authorList>
            <person name="Hill R."/>
        </authorList>
    </citation>
    <scope>NUCLEOTIDE SEQUENCE</scope>
    <source>
        <strain evidence="1">IMI 355091</strain>
    </source>
</reference>
<evidence type="ECO:0000313" key="1">
    <source>
        <dbReference type="EMBL" id="KAJ4400716.1"/>
    </source>
</evidence>
<dbReference type="Proteomes" id="UP001140510">
    <property type="component" value="Unassembled WGS sequence"/>
</dbReference>
<protein>
    <submittedName>
        <fullName evidence="1">Uncharacterized protein</fullName>
    </submittedName>
</protein>
<evidence type="ECO:0000313" key="2">
    <source>
        <dbReference type="Proteomes" id="UP001140510"/>
    </source>
</evidence>
<gene>
    <name evidence="1" type="ORF">N0V91_008457</name>
</gene>